<feature type="region of interest" description="Disordered" evidence="1">
    <location>
        <begin position="81"/>
        <end position="116"/>
    </location>
</feature>
<dbReference type="EMBL" id="AEYI02001003">
    <property type="protein sequence ID" value="KFG42617.1"/>
    <property type="molecule type" value="Genomic_DNA"/>
</dbReference>
<evidence type="ECO:0000256" key="1">
    <source>
        <dbReference type="SAM" id="MobiDB-lite"/>
    </source>
</evidence>
<reference evidence="2 3" key="1">
    <citation type="submission" date="2014-03" db="EMBL/GenBank/DDBJ databases">
        <authorList>
            <person name="Sibley D."/>
            <person name="Venepally P."/>
            <person name="Karamycheva S."/>
            <person name="Hadjithomas M."/>
            <person name="Khan A."/>
            <person name="Brunk B."/>
            <person name="Roos D."/>
            <person name="Caler E."/>
            <person name="Lorenzi H."/>
        </authorList>
    </citation>
    <scope>NUCLEOTIDE SEQUENCE [LARGE SCALE GENOMIC DNA]</scope>
    <source>
        <strain evidence="3">p89</strain>
    </source>
</reference>
<accession>A0A086KDZ9</accession>
<organism evidence="2 3">
    <name type="scientific">Toxoplasma gondii p89</name>
    <dbReference type="NCBI Taxonomy" id="943119"/>
    <lineage>
        <taxon>Eukaryota</taxon>
        <taxon>Sar</taxon>
        <taxon>Alveolata</taxon>
        <taxon>Apicomplexa</taxon>
        <taxon>Conoidasida</taxon>
        <taxon>Coccidia</taxon>
        <taxon>Eucoccidiorida</taxon>
        <taxon>Eimeriorina</taxon>
        <taxon>Sarcocystidae</taxon>
        <taxon>Toxoplasma</taxon>
    </lineage>
</organism>
<feature type="region of interest" description="Disordered" evidence="1">
    <location>
        <begin position="405"/>
        <end position="424"/>
    </location>
</feature>
<evidence type="ECO:0000313" key="3">
    <source>
        <dbReference type="Proteomes" id="UP000028828"/>
    </source>
</evidence>
<proteinExistence type="predicted"/>
<dbReference type="OrthoDB" id="10362821at2759"/>
<feature type="region of interest" description="Disordered" evidence="1">
    <location>
        <begin position="312"/>
        <end position="373"/>
    </location>
</feature>
<sequence>MRYRWMIPERLCNFPSIKSAIEAEHEILRDTISDSEKSVEAGKQEKSIRRGRLEDTSLHSLISSESLGGCLSVRHPTEKQAYITSTRVGPYEPVPRMPKQHTASSTTVPSTQQHPGTVSFPYTSCHPCPREASRVRVQDLKSLIPSSPPPSCYGIKPAISLSTSQCHDVRAYNQEKSLSNAEREETFPSFRKTVQAESISSPDHLIFDCFSPHRGTAAYSGVAGEQISRQRPAREPVPFSSRYAEPRPIRISREGYAFGKSSATQSHTQSCLGSLSQLPPSPPLEQPLPCKMYYHNIRAVAVHYIVDEAGRETEKRGQVSTEQTDDENPQVGSGEEVKRKNNGEKRMTAQFSRFEEEGRNRQGGVQGVRPQRSSTSRVRCRVFSCKRYGRQQAEILAKEFLDKISSTGPSTMSPDDSNISLPAATDTTVTDNISLPSATPFSVASEKLSLEKEASVA</sequence>
<dbReference type="AlphaFoldDB" id="A0A086KDZ9"/>
<feature type="compositionally biased region" description="Polar residues" evidence="1">
    <location>
        <begin position="101"/>
        <end position="116"/>
    </location>
</feature>
<feature type="compositionally biased region" description="Basic and acidic residues" evidence="1">
    <location>
        <begin position="335"/>
        <end position="360"/>
    </location>
</feature>
<dbReference type="Proteomes" id="UP000028828">
    <property type="component" value="Unassembled WGS sequence"/>
</dbReference>
<dbReference type="VEuPathDB" id="ToxoDB:TGP89_226515"/>
<name>A0A086KDZ9_TOXGO</name>
<comment type="caution">
    <text evidence="2">The sequence shown here is derived from an EMBL/GenBank/DDBJ whole genome shotgun (WGS) entry which is preliminary data.</text>
</comment>
<evidence type="ECO:0000313" key="2">
    <source>
        <dbReference type="EMBL" id="KFG42617.1"/>
    </source>
</evidence>
<protein>
    <submittedName>
        <fullName evidence="2">Uncharacterized protein</fullName>
    </submittedName>
</protein>
<gene>
    <name evidence="2" type="ORF">TGP89_226515</name>
</gene>